<keyword evidence="7 10" id="KW-0862">Zinc</keyword>
<evidence type="ECO:0000256" key="11">
    <source>
        <dbReference type="PIRSR" id="PIRSR634016-4"/>
    </source>
</evidence>
<keyword evidence="8 12" id="KW-0482">Metalloprotease</keyword>
<proteinExistence type="inferred from homology"/>
<dbReference type="InterPro" id="IPR045357">
    <property type="entry name" value="Aminopeptidase_N-like_N"/>
</dbReference>
<evidence type="ECO:0000256" key="12">
    <source>
        <dbReference type="RuleBase" id="RU364040"/>
    </source>
</evidence>
<dbReference type="Gene3D" id="2.60.40.1730">
    <property type="entry name" value="tricorn interacting facor f3 domain"/>
    <property type="match status" value="1"/>
</dbReference>
<dbReference type="InterPro" id="IPR050344">
    <property type="entry name" value="Peptidase_M1_aminopeptidases"/>
</dbReference>
<dbReference type="Gene3D" id="2.60.40.1910">
    <property type="match status" value="1"/>
</dbReference>
<evidence type="ECO:0000256" key="7">
    <source>
        <dbReference type="ARBA" id="ARBA00022833"/>
    </source>
</evidence>
<keyword evidence="3 12" id="KW-0031">Aminopeptidase</keyword>
<dbReference type="InterPro" id="IPR034016">
    <property type="entry name" value="M1_APN-typ"/>
</dbReference>
<reference evidence="16 17" key="1">
    <citation type="journal article" date="2016" name="Nat. Commun.">
        <title>Thousands of microbial genomes shed light on interconnected biogeochemical processes in an aquifer system.</title>
        <authorList>
            <person name="Anantharaman K."/>
            <person name="Brown C.T."/>
            <person name="Hug L.A."/>
            <person name="Sharon I."/>
            <person name="Castelle C.J."/>
            <person name="Probst A.J."/>
            <person name="Thomas B.C."/>
            <person name="Singh A."/>
            <person name="Wilkins M.J."/>
            <person name="Karaoz U."/>
            <person name="Brodie E.L."/>
            <person name="Williams K.H."/>
            <person name="Hubbard S.S."/>
            <person name="Banfield J.F."/>
        </authorList>
    </citation>
    <scope>NUCLEOTIDE SEQUENCE [LARGE SCALE GENOMIC DNA]</scope>
</reference>
<dbReference type="SUPFAM" id="SSF63737">
    <property type="entry name" value="Leukotriene A4 hydrolase N-terminal domain"/>
    <property type="match status" value="1"/>
</dbReference>
<dbReference type="InterPro" id="IPR042097">
    <property type="entry name" value="Aminopeptidase_N-like_N_sf"/>
</dbReference>
<evidence type="ECO:0000313" key="16">
    <source>
        <dbReference type="EMBL" id="OGM91676.1"/>
    </source>
</evidence>
<dbReference type="GO" id="GO:0042277">
    <property type="term" value="F:peptide binding"/>
    <property type="evidence" value="ECO:0007669"/>
    <property type="project" value="TreeGrafter"/>
</dbReference>
<sequence>MEQLNPHRLPRNVKPLHYNIHIKPDLANFVFEGEESIQLNVLEATSKIVLNAADLKINYAMLDCGNSKELLRVSYDKDMETASFEGEDSELELKPGMTPMLYLSFNGELNDNMRGFYRTSYKIDGQKRWGAVTQLESCDARRAFPCFDEPDFKATFRIALTMPENFTAFSNMEPRSITNAGYGLKKVLFEITPKMSTYLVAFVVAELDCIANRDCNGVLIRVWTRPGKQSHGQFALECALHTLPYFANIYGIPYPLQKLDMVSLPDLAAGAMENWGLITYRETALLVDPQNPSASSKEGVASVVDHELAHQWFGNYVTMVWWTHLWLNEGFASYVGDRAVSNQFPKWQALERYVAEVHLDALREDGLKNTHPIEVEVKNPKEINEIFDSISYNKGASVNRMLHHYLGKYFDKGVALYLRRHAYGNAVSDDLWQALEDCSGKPVKDVMSGFTRRSGYPVIMVENLGNENGKTRLRISQKQFMYLPENTSEQDARWNIPFEILTPRGTSRHYLDKESHEINVEAEGDDWIKLNPGHAGFYRVAYPESMLKKLSECVKQKKFSAIDRMCILDDAFALVQAGEIETSSVLEMLLVYRQETNYNVWLIIGNVLGTLDNLLKERNQEDILKRLYVTAQLLIDSRVKLLGWKKSRSDTHTDVLLRGFILSMAGKYGDSDTIKNASRRFQKFINGEKLDPDLRQAVYSIVALNGDSDTLSALREIHRKSDSHEEKTRVLIAMGNFRDVDAVKTILDFSLSDELRKQDFPILFSAMGTNHCARKMVWQFIKSNWDEVRSRYHGVYFMLVDILEPMGGFATKEMLADVEEFFKKNRLEGLERTMDKIVEKIKINIAWAEREKL</sequence>
<evidence type="ECO:0000256" key="10">
    <source>
        <dbReference type="PIRSR" id="PIRSR634016-3"/>
    </source>
</evidence>
<evidence type="ECO:0000313" key="17">
    <source>
        <dbReference type="Proteomes" id="UP000178946"/>
    </source>
</evidence>
<dbReference type="PANTHER" id="PTHR11533:SF174">
    <property type="entry name" value="PUROMYCIN-SENSITIVE AMINOPEPTIDASE-RELATED"/>
    <property type="match status" value="1"/>
</dbReference>
<keyword evidence="4 12" id="KW-0645">Protease</keyword>
<feature type="domain" description="Aminopeptidase N-like N-terminal" evidence="15">
    <location>
        <begin position="14"/>
        <end position="199"/>
    </location>
</feature>
<dbReference type="InterPro" id="IPR024571">
    <property type="entry name" value="ERAP1-like_C_dom"/>
</dbReference>
<organism evidence="16 17">
    <name type="scientific">Candidatus Wolfebacteria bacterium RIFCSPLOWO2_01_FULL_45_19</name>
    <dbReference type="NCBI Taxonomy" id="1802557"/>
    <lineage>
        <taxon>Bacteria</taxon>
        <taxon>Candidatus Wolfeibacteriota</taxon>
    </lineage>
</organism>
<dbReference type="STRING" id="1802557.A3A20_01940"/>
<evidence type="ECO:0000259" key="15">
    <source>
        <dbReference type="Pfam" id="PF17900"/>
    </source>
</evidence>
<feature type="domain" description="ERAP1-like C-terminal" evidence="14">
    <location>
        <begin position="527"/>
        <end position="842"/>
    </location>
</feature>
<dbReference type="GO" id="GO:0016285">
    <property type="term" value="F:alanyl aminopeptidase activity"/>
    <property type="evidence" value="ECO:0007669"/>
    <property type="project" value="UniProtKB-EC"/>
</dbReference>
<dbReference type="Gene3D" id="1.10.390.10">
    <property type="entry name" value="Neutral Protease Domain 2"/>
    <property type="match status" value="1"/>
</dbReference>
<name>A0A1F8DTE4_9BACT</name>
<accession>A0A1F8DTE4</accession>
<feature type="site" description="Transition state stabilizer" evidence="11">
    <location>
        <position position="392"/>
    </location>
</feature>
<dbReference type="Pfam" id="PF17900">
    <property type="entry name" value="Peptidase_M1_N"/>
    <property type="match status" value="1"/>
</dbReference>
<feature type="binding site" evidence="10">
    <location>
        <position position="310"/>
    </location>
    <ligand>
        <name>Zn(2+)</name>
        <dbReference type="ChEBI" id="CHEBI:29105"/>
        <note>catalytic</note>
    </ligand>
</feature>
<comment type="cofactor">
    <cofactor evidence="10 12">
        <name>Zn(2+)</name>
        <dbReference type="ChEBI" id="CHEBI:29105"/>
    </cofactor>
    <text evidence="10 12">Binds 1 zinc ion per subunit.</text>
</comment>
<evidence type="ECO:0000259" key="13">
    <source>
        <dbReference type="Pfam" id="PF01433"/>
    </source>
</evidence>
<evidence type="ECO:0000256" key="2">
    <source>
        <dbReference type="ARBA" id="ARBA00010136"/>
    </source>
</evidence>
<dbReference type="GO" id="GO:0006508">
    <property type="term" value="P:proteolysis"/>
    <property type="evidence" value="ECO:0007669"/>
    <property type="project" value="UniProtKB-KW"/>
</dbReference>
<evidence type="ECO:0000256" key="9">
    <source>
        <dbReference type="PIRSR" id="PIRSR634016-1"/>
    </source>
</evidence>
<feature type="binding site" evidence="10">
    <location>
        <position position="306"/>
    </location>
    <ligand>
        <name>Zn(2+)</name>
        <dbReference type="ChEBI" id="CHEBI:29105"/>
        <note>catalytic</note>
    </ligand>
</feature>
<comment type="catalytic activity">
    <reaction evidence="1">
        <text>Release of an N-terminal amino acid, Xaa-|-Yaa- from a peptide, amide or arylamide. Xaa is preferably Ala, but may be most amino acids including Pro (slow action). When a terminal hydrophobic residue is followed by a prolyl residue, the two may be released as an intact Xaa-Pro dipeptide.</text>
        <dbReference type="EC" id="3.4.11.2"/>
    </reaction>
</comment>
<dbReference type="PANTHER" id="PTHR11533">
    <property type="entry name" value="PROTEASE M1 ZINC METALLOPROTEASE"/>
    <property type="match status" value="1"/>
</dbReference>
<dbReference type="FunFam" id="1.10.390.10:FF:000001">
    <property type="entry name" value="Aminopeptidase"/>
    <property type="match status" value="1"/>
</dbReference>
<feature type="active site" description="Proton acceptor" evidence="9">
    <location>
        <position position="307"/>
    </location>
</feature>
<evidence type="ECO:0000256" key="4">
    <source>
        <dbReference type="ARBA" id="ARBA00022670"/>
    </source>
</evidence>
<dbReference type="Proteomes" id="UP000178946">
    <property type="component" value="Unassembled WGS sequence"/>
</dbReference>
<feature type="binding site" evidence="10">
    <location>
        <position position="329"/>
    </location>
    <ligand>
        <name>Zn(2+)</name>
        <dbReference type="ChEBI" id="CHEBI:29105"/>
        <note>catalytic</note>
    </ligand>
</feature>
<dbReference type="GO" id="GO:0016020">
    <property type="term" value="C:membrane"/>
    <property type="evidence" value="ECO:0007669"/>
    <property type="project" value="TreeGrafter"/>
</dbReference>
<protein>
    <recommendedName>
        <fullName evidence="12">Aminopeptidase</fullName>
        <ecNumber evidence="12">3.4.11.-</ecNumber>
    </recommendedName>
</protein>
<evidence type="ECO:0000256" key="3">
    <source>
        <dbReference type="ARBA" id="ARBA00022438"/>
    </source>
</evidence>
<dbReference type="EMBL" id="MGIR01000001">
    <property type="protein sequence ID" value="OGM91676.1"/>
    <property type="molecule type" value="Genomic_DNA"/>
</dbReference>
<evidence type="ECO:0000259" key="14">
    <source>
        <dbReference type="Pfam" id="PF11838"/>
    </source>
</evidence>
<comment type="caution">
    <text evidence="16">The sequence shown here is derived from an EMBL/GenBank/DDBJ whole genome shotgun (WGS) entry which is preliminary data.</text>
</comment>
<evidence type="ECO:0000256" key="6">
    <source>
        <dbReference type="ARBA" id="ARBA00022801"/>
    </source>
</evidence>
<dbReference type="InterPro" id="IPR014782">
    <property type="entry name" value="Peptidase_M1_dom"/>
</dbReference>
<dbReference type="Pfam" id="PF11838">
    <property type="entry name" value="ERAP1_C"/>
    <property type="match status" value="1"/>
</dbReference>
<dbReference type="GO" id="GO:0005615">
    <property type="term" value="C:extracellular space"/>
    <property type="evidence" value="ECO:0007669"/>
    <property type="project" value="TreeGrafter"/>
</dbReference>
<dbReference type="Gene3D" id="1.25.50.20">
    <property type="match status" value="1"/>
</dbReference>
<dbReference type="InterPro" id="IPR001930">
    <property type="entry name" value="Peptidase_M1"/>
</dbReference>
<evidence type="ECO:0000256" key="8">
    <source>
        <dbReference type="ARBA" id="ARBA00023049"/>
    </source>
</evidence>
<dbReference type="PRINTS" id="PR00756">
    <property type="entry name" value="ALADIPTASE"/>
</dbReference>
<dbReference type="FunFam" id="2.60.40.1730:FF:000002">
    <property type="entry name" value="Aminopeptidase"/>
    <property type="match status" value="1"/>
</dbReference>
<comment type="similarity">
    <text evidence="2 12">Belongs to the peptidase M1 family.</text>
</comment>
<dbReference type="EC" id="3.4.11.-" evidence="12"/>
<dbReference type="SUPFAM" id="SSF55486">
    <property type="entry name" value="Metalloproteases ('zincins'), catalytic domain"/>
    <property type="match status" value="1"/>
</dbReference>
<keyword evidence="5 10" id="KW-0479">Metal-binding</keyword>
<evidence type="ECO:0000256" key="1">
    <source>
        <dbReference type="ARBA" id="ARBA00000098"/>
    </source>
</evidence>
<dbReference type="FunFam" id="1.25.50.20:FF:000002">
    <property type="entry name" value="Aminopeptidase"/>
    <property type="match status" value="1"/>
</dbReference>
<gene>
    <name evidence="16" type="ORF">A3A20_01940</name>
</gene>
<dbReference type="GO" id="GO:0008270">
    <property type="term" value="F:zinc ion binding"/>
    <property type="evidence" value="ECO:0007669"/>
    <property type="project" value="UniProtKB-UniRule"/>
</dbReference>
<evidence type="ECO:0000256" key="5">
    <source>
        <dbReference type="ARBA" id="ARBA00022723"/>
    </source>
</evidence>
<feature type="domain" description="Peptidase M1 membrane alanine aminopeptidase" evidence="13">
    <location>
        <begin position="234"/>
        <end position="449"/>
    </location>
</feature>
<dbReference type="Pfam" id="PF01433">
    <property type="entry name" value="Peptidase_M1"/>
    <property type="match status" value="1"/>
</dbReference>
<dbReference type="GO" id="GO:0070006">
    <property type="term" value="F:metalloaminopeptidase activity"/>
    <property type="evidence" value="ECO:0007669"/>
    <property type="project" value="TreeGrafter"/>
</dbReference>
<dbReference type="GO" id="GO:0043171">
    <property type="term" value="P:peptide catabolic process"/>
    <property type="evidence" value="ECO:0007669"/>
    <property type="project" value="TreeGrafter"/>
</dbReference>
<dbReference type="InterPro" id="IPR027268">
    <property type="entry name" value="Peptidase_M4/M1_CTD_sf"/>
</dbReference>
<keyword evidence="6 12" id="KW-0378">Hydrolase</keyword>
<dbReference type="CDD" id="cd09601">
    <property type="entry name" value="M1_APN-Q_like"/>
    <property type="match status" value="1"/>
</dbReference>
<dbReference type="AlphaFoldDB" id="A0A1F8DTE4"/>
<dbReference type="GO" id="GO:0005737">
    <property type="term" value="C:cytoplasm"/>
    <property type="evidence" value="ECO:0007669"/>
    <property type="project" value="TreeGrafter"/>
</dbReference>